<evidence type="ECO:0000256" key="2">
    <source>
        <dbReference type="ARBA" id="ARBA00004128"/>
    </source>
</evidence>
<dbReference type="Proteomes" id="UP000598146">
    <property type="component" value="Unassembled WGS sequence"/>
</dbReference>
<keyword evidence="7" id="KW-0325">Glycoprotein</keyword>
<comment type="subcellular location">
    <subcellularLocation>
        <location evidence="2">Vacuole membrane</location>
        <topology evidence="2">Multi-pass membrane protein</topology>
    </subcellularLocation>
</comment>
<feature type="transmembrane region" description="Helical" evidence="9">
    <location>
        <begin position="563"/>
        <end position="582"/>
    </location>
</feature>
<keyword evidence="9" id="KW-0812">Transmembrane</keyword>
<dbReference type="GO" id="GO:0008235">
    <property type="term" value="F:metalloexopeptidase activity"/>
    <property type="evidence" value="ECO:0007669"/>
    <property type="project" value="InterPro"/>
</dbReference>
<dbReference type="InterPro" id="IPR007484">
    <property type="entry name" value="Peptidase_M28"/>
</dbReference>
<name>A0A931CIB9_9ACTN</name>
<protein>
    <recommendedName>
        <fullName evidence="4">Vacuolar membrane protease</fullName>
    </recommendedName>
    <alternativeName>
        <fullName evidence="8">FXNA-related family protease 1</fullName>
    </alternativeName>
</protein>
<evidence type="ECO:0000256" key="4">
    <source>
        <dbReference type="ARBA" id="ARBA00017435"/>
    </source>
</evidence>
<comment type="function">
    <text evidence="1">May be involved in vacuolar sorting and osmoregulation.</text>
</comment>
<feature type="transmembrane region" description="Helical" evidence="9">
    <location>
        <begin position="466"/>
        <end position="483"/>
    </location>
</feature>
<dbReference type="RefSeq" id="WP_196419626.1">
    <property type="nucleotide sequence ID" value="NZ_JADQTO010000031.1"/>
</dbReference>
<evidence type="ECO:0000256" key="9">
    <source>
        <dbReference type="SAM" id="Phobius"/>
    </source>
</evidence>
<comment type="similarity">
    <text evidence="3">Belongs to the peptidase M28 family.</text>
</comment>
<keyword evidence="9" id="KW-0472">Membrane</keyword>
<evidence type="ECO:0000256" key="1">
    <source>
        <dbReference type="ARBA" id="ARBA00003273"/>
    </source>
</evidence>
<keyword evidence="5" id="KW-0926">Vacuole</keyword>
<comment type="caution">
    <text evidence="11">The sequence shown here is derived from an EMBL/GenBank/DDBJ whole genome shotgun (WGS) entry which is preliminary data.</text>
</comment>
<feature type="transmembrane region" description="Helical" evidence="9">
    <location>
        <begin position="490"/>
        <end position="513"/>
    </location>
</feature>
<feature type="transmembrane region" description="Helical" evidence="9">
    <location>
        <begin position="412"/>
        <end position="433"/>
    </location>
</feature>
<evidence type="ECO:0000256" key="8">
    <source>
        <dbReference type="ARBA" id="ARBA00031512"/>
    </source>
</evidence>
<keyword evidence="12" id="KW-1185">Reference proteome</keyword>
<evidence type="ECO:0000313" key="12">
    <source>
        <dbReference type="Proteomes" id="UP000598146"/>
    </source>
</evidence>
<evidence type="ECO:0000256" key="6">
    <source>
        <dbReference type="ARBA" id="ARBA00022989"/>
    </source>
</evidence>
<dbReference type="GO" id="GO:0006508">
    <property type="term" value="P:proteolysis"/>
    <property type="evidence" value="ECO:0007669"/>
    <property type="project" value="InterPro"/>
</dbReference>
<accession>A0A931CIB9</accession>
<evidence type="ECO:0000259" key="10">
    <source>
        <dbReference type="Pfam" id="PF04389"/>
    </source>
</evidence>
<dbReference type="SUPFAM" id="SSF53187">
    <property type="entry name" value="Zn-dependent exopeptidases"/>
    <property type="match status" value="1"/>
</dbReference>
<evidence type="ECO:0000256" key="3">
    <source>
        <dbReference type="ARBA" id="ARBA00010918"/>
    </source>
</evidence>
<dbReference type="EMBL" id="JADQTO010000031">
    <property type="protein sequence ID" value="MBG0567848.1"/>
    <property type="molecule type" value="Genomic_DNA"/>
</dbReference>
<evidence type="ECO:0000256" key="7">
    <source>
        <dbReference type="ARBA" id="ARBA00023180"/>
    </source>
</evidence>
<dbReference type="Pfam" id="PF04389">
    <property type="entry name" value="Peptidase_M28"/>
    <property type="match status" value="1"/>
</dbReference>
<feature type="transmembrane region" description="Helical" evidence="9">
    <location>
        <begin position="370"/>
        <end position="392"/>
    </location>
</feature>
<dbReference type="AlphaFoldDB" id="A0A931CIB9"/>
<organism evidence="11 12">
    <name type="scientific">Actinoplanes aureus</name>
    <dbReference type="NCBI Taxonomy" id="2792083"/>
    <lineage>
        <taxon>Bacteria</taxon>
        <taxon>Bacillati</taxon>
        <taxon>Actinomycetota</taxon>
        <taxon>Actinomycetes</taxon>
        <taxon>Micromonosporales</taxon>
        <taxon>Micromonosporaceae</taxon>
        <taxon>Actinoplanes</taxon>
    </lineage>
</organism>
<feature type="transmembrane region" description="Helical" evidence="9">
    <location>
        <begin position="519"/>
        <end position="542"/>
    </location>
</feature>
<keyword evidence="6 9" id="KW-1133">Transmembrane helix</keyword>
<dbReference type="PANTHER" id="PTHR12147">
    <property type="entry name" value="METALLOPEPTIDASE M28 FAMILY MEMBER"/>
    <property type="match status" value="1"/>
</dbReference>
<dbReference type="GO" id="GO:0005774">
    <property type="term" value="C:vacuolar membrane"/>
    <property type="evidence" value="ECO:0007669"/>
    <property type="project" value="UniProtKB-SubCell"/>
</dbReference>
<dbReference type="InterPro" id="IPR045175">
    <property type="entry name" value="M28_fam"/>
</dbReference>
<reference evidence="11" key="1">
    <citation type="submission" date="2020-11" db="EMBL/GenBank/DDBJ databases">
        <title>Isolation and identification of active actinomycetes.</title>
        <authorList>
            <person name="Sun X."/>
        </authorList>
    </citation>
    <scope>NUCLEOTIDE SEQUENCE</scope>
    <source>
        <strain evidence="11">NEAU-A11</strain>
    </source>
</reference>
<feature type="transmembrane region" description="Helical" evidence="9">
    <location>
        <begin position="440"/>
        <end position="460"/>
    </location>
</feature>
<feature type="transmembrane region" description="Helical" evidence="9">
    <location>
        <begin position="339"/>
        <end position="358"/>
    </location>
</feature>
<evidence type="ECO:0000313" key="11">
    <source>
        <dbReference type="EMBL" id="MBG0567848.1"/>
    </source>
</evidence>
<evidence type="ECO:0000256" key="5">
    <source>
        <dbReference type="ARBA" id="ARBA00022554"/>
    </source>
</evidence>
<proteinExistence type="inferred from homology"/>
<feature type="domain" description="Peptidase M28" evidence="10">
    <location>
        <begin position="118"/>
        <end position="306"/>
    </location>
</feature>
<gene>
    <name evidence="11" type="ORF">I4J89_41055</name>
</gene>
<dbReference type="PANTHER" id="PTHR12147:SF58">
    <property type="entry name" value="VACUOLAR MEMBRANE PROTEASE"/>
    <property type="match status" value="1"/>
</dbReference>
<sequence>MRDYALTRPARRGIAAASVLAVLALAGLAGMRAILPPAERAASAAADEFSAARAFTQVRAIASAPHPAGSAANDRVRDHLVQTLRGLGLAPEVQDTVSIQGGRLSSSAGGTGLARVRNVVTLIPGTASTGRVFLVAHYDSAQVGPGGNDDGAGTATILETARALTSSGKLRNDVVLVLTDAEEACLCGAQAFVDQHPLARDGGVVLNFEARGSSGPAIMFETSDGNGRLVEAYGQVPYPVGTSFAVEIYRLLPNDTDFTPFLAADRFAGMNSAYIDGAAVYHAPTDTPEAMDRDSLQHHGDNALALTRELGGRDLTALEGGDATYFPAAGLLVRYPGTMVWPLAVLALVAVAALAWLVRRQGRGTGRRMLAAAGLTLIPIVVAPAAAQGLWALLTLIRPEYAGMPIDPYRPLWYRLAVIALTAALVLAWYALLRRRIGPAALAVAGLGWLAVLGVVLAGFTPGGAYLATLPALAGALAGLVAIHVPDTVAVAVIAAGAVVPVVILLPTIWMLFPALGMPMAGVGAFLTVLLALALLPVVDLIHPAAGGARGMEALRARRRGAVPTLAAALAVLVCTVTGLVVDRFDARHPSLTHLMYALDADNGTARWLSEEADPQEWTAQYVTGEPATVAEWLPAFGDESLRGGPAPAATLPAPNLTLVADTRSGDGRTLRLRLAPQRTARFVTLHVADGTEVTAATVGGRPIETTGAAGGGWGFGFVFHAPPEGGVEVDLTVRGTQPVRFRVMDASDNVTEMPGFRTRPDGVGVLGSHSSEMVAVGKSYTL</sequence>
<dbReference type="Gene3D" id="3.40.630.10">
    <property type="entry name" value="Zn peptidases"/>
    <property type="match status" value="1"/>
</dbReference>